<accession>A0A420E9G8</accession>
<dbReference type="AlphaFoldDB" id="A0A420E9G8"/>
<feature type="transmembrane region" description="Helical" evidence="1">
    <location>
        <begin position="184"/>
        <end position="203"/>
    </location>
</feature>
<feature type="transmembrane region" description="Helical" evidence="1">
    <location>
        <begin position="59"/>
        <end position="79"/>
    </location>
</feature>
<feature type="transmembrane region" description="Helical" evidence="1">
    <location>
        <begin position="245"/>
        <end position="263"/>
    </location>
</feature>
<evidence type="ECO:0000313" key="4">
    <source>
        <dbReference type="Proteomes" id="UP000284395"/>
    </source>
</evidence>
<feature type="transmembrane region" description="Helical" evidence="1">
    <location>
        <begin position="345"/>
        <end position="366"/>
    </location>
</feature>
<keyword evidence="3" id="KW-0012">Acyltransferase</keyword>
<dbReference type="Pfam" id="PF01757">
    <property type="entry name" value="Acyl_transf_3"/>
    <property type="match status" value="1"/>
</dbReference>
<protein>
    <submittedName>
        <fullName evidence="3">Acyltransferase</fullName>
    </submittedName>
</protein>
<organism evidence="3 4">
    <name type="scientific">Altericroceibacterium spongiae</name>
    <dbReference type="NCBI Taxonomy" id="2320269"/>
    <lineage>
        <taxon>Bacteria</taxon>
        <taxon>Pseudomonadati</taxon>
        <taxon>Pseudomonadota</taxon>
        <taxon>Alphaproteobacteria</taxon>
        <taxon>Sphingomonadales</taxon>
        <taxon>Erythrobacteraceae</taxon>
        <taxon>Altericroceibacterium</taxon>
    </lineage>
</organism>
<keyword evidence="1" id="KW-0472">Membrane</keyword>
<dbReference type="PANTHER" id="PTHR23028:SF53">
    <property type="entry name" value="ACYL_TRANSF_3 DOMAIN-CONTAINING PROTEIN"/>
    <property type="match status" value="1"/>
</dbReference>
<feature type="transmembrane region" description="Helical" evidence="1">
    <location>
        <begin position="156"/>
        <end position="177"/>
    </location>
</feature>
<feature type="transmembrane region" description="Helical" evidence="1">
    <location>
        <begin position="275"/>
        <end position="292"/>
    </location>
</feature>
<feature type="transmembrane region" description="Helical" evidence="1">
    <location>
        <begin position="34"/>
        <end position="53"/>
    </location>
</feature>
<feature type="transmembrane region" description="Helical" evidence="1">
    <location>
        <begin position="99"/>
        <end position="118"/>
    </location>
</feature>
<dbReference type="InterPro" id="IPR002656">
    <property type="entry name" value="Acyl_transf_3_dom"/>
</dbReference>
<sequence>MTSTTDRMSEARSLVRKPYDFTVKEAAGKTHIPGLNGMRAIAVMLVIIAHYGFQDVVPGGLGVTIFFFISGFLICTLLLREQEKSGTIAIKAFYVRRFLRLAPEMYVFVGLTALYFFVRGVPVELGRAFAAVAYWMNYYKIFNLSSEGSGIHWGHLWSLAVEEHFYLTFPLLVLALVKVPKRLMLLLTIILIVCPIYRAFTLIENFPGHYTYYASEARADSLAYGCLLACLARYSEGAVALFRRFANPALPLGILVLLATLVLRNEFFRETIRYSLQGIGIGMIFIGLYYGSLGPVLLEWLETPIADWLGKLSYAIYLWHFILLNVIDMEFGVADMRALPMGQHLLLTAVMTVISIALAQASYLLVYQNFVRLRRNWGSHAA</sequence>
<reference evidence="3 4" key="1">
    <citation type="submission" date="2018-09" db="EMBL/GenBank/DDBJ databases">
        <title>Altererythrobacter spongiae sp. nov., isolated from a marine sponge.</title>
        <authorList>
            <person name="Zhuang L."/>
            <person name="Luo L."/>
        </authorList>
    </citation>
    <scope>NUCLEOTIDE SEQUENCE [LARGE SCALE GENOMIC DNA]</scope>
    <source>
        <strain evidence="3 4">HN-Y73</strain>
    </source>
</reference>
<dbReference type="RefSeq" id="WP_120326071.1">
    <property type="nucleotide sequence ID" value="NZ_RAPF01000019.1"/>
</dbReference>
<dbReference type="EMBL" id="RAPF01000019">
    <property type="protein sequence ID" value="RKF15974.1"/>
    <property type="molecule type" value="Genomic_DNA"/>
</dbReference>
<gene>
    <name evidence="3" type="ORF">D6851_17165</name>
</gene>
<keyword evidence="1" id="KW-1133">Transmembrane helix</keyword>
<dbReference type="InterPro" id="IPR050879">
    <property type="entry name" value="Acyltransferase_3"/>
</dbReference>
<comment type="caution">
    <text evidence="3">The sequence shown here is derived from an EMBL/GenBank/DDBJ whole genome shotgun (WGS) entry which is preliminary data.</text>
</comment>
<proteinExistence type="predicted"/>
<keyword evidence="4" id="KW-1185">Reference proteome</keyword>
<dbReference type="OrthoDB" id="9796461at2"/>
<evidence type="ECO:0000313" key="3">
    <source>
        <dbReference type="EMBL" id="RKF15974.1"/>
    </source>
</evidence>
<dbReference type="PANTHER" id="PTHR23028">
    <property type="entry name" value="ACETYLTRANSFERASE"/>
    <property type="match status" value="1"/>
</dbReference>
<keyword evidence="3" id="KW-0808">Transferase</keyword>
<evidence type="ECO:0000256" key="1">
    <source>
        <dbReference type="SAM" id="Phobius"/>
    </source>
</evidence>
<evidence type="ECO:0000259" key="2">
    <source>
        <dbReference type="Pfam" id="PF01757"/>
    </source>
</evidence>
<dbReference type="GO" id="GO:0016747">
    <property type="term" value="F:acyltransferase activity, transferring groups other than amino-acyl groups"/>
    <property type="evidence" value="ECO:0007669"/>
    <property type="project" value="InterPro"/>
</dbReference>
<dbReference type="GO" id="GO:0016020">
    <property type="term" value="C:membrane"/>
    <property type="evidence" value="ECO:0007669"/>
    <property type="project" value="TreeGrafter"/>
</dbReference>
<dbReference type="GO" id="GO:0009103">
    <property type="term" value="P:lipopolysaccharide biosynthetic process"/>
    <property type="evidence" value="ECO:0007669"/>
    <property type="project" value="TreeGrafter"/>
</dbReference>
<dbReference type="Proteomes" id="UP000284395">
    <property type="component" value="Unassembled WGS sequence"/>
</dbReference>
<name>A0A420E9G8_9SPHN</name>
<feature type="domain" description="Acyltransferase 3" evidence="2">
    <location>
        <begin position="33"/>
        <end position="359"/>
    </location>
</feature>
<keyword evidence="1" id="KW-0812">Transmembrane</keyword>